<evidence type="ECO:0000313" key="2">
    <source>
        <dbReference type="WBParaSite" id="nRc.2.0.1.t23065-RA"/>
    </source>
</evidence>
<reference evidence="2" key="1">
    <citation type="submission" date="2022-11" db="UniProtKB">
        <authorList>
            <consortium name="WormBaseParasite"/>
        </authorList>
    </citation>
    <scope>IDENTIFICATION</scope>
</reference>
<sequence length="86" mass="9515">MQWLNSNVDLSQTSISPNDKKTLLSTLGMFPELYSTFNTDNGRTTLVDHNKAGSSVSVSTLFSIATFRKCCDRSFKIGNLCKLTNC</sequence>
<name>A0A915JBA4_ROMCU</name>
<keyword evidence="1" id="KW-1185">Reference proteome</keyword>
<proteinExistence type="predicted"/>
<dbReference type="Proteomes" id="UP000887565">
    <property type="component" value="Unplaced"/>
</dbReference>
<accession>A0A915JBA4</accession>
<protein>
    <submittedName>
        <fullName evidence="2">Uncharacterized protein</fullName>
    </submittedName>
</protein>
<dbReference type="AlphaFoldDB" id="A0A915JBA4"/>
<evidence type="ECO:0000313" key="1">
    <source>
        <dbReference type="Proteomes" id="UP000887565"/>
    </source>
</evidence>
<dbReference type="WBParaSite" id="nRc.2.0.1.t23065-RA">
    <property type="protein sequence ID" value="nRc.2.0.1.t23065-RA"/>
    <property type="gene ID" value="nRc.2.0.1.g23065"/>
</dbReference>
<organism evidence="1 2">
    <name type="scientific">Romanomermis culicivorax</name>
    <name type="common">Nematode worm</name>
    <dbReference type="NCBI Taxonomy" id="13658"/>
    <lineage>
        <taxon>Eukaryota</taxon>
        <taxon>Metazoa</taxon>
        <taxon>Ecdysozoa</taxon>
        <taxon>Nematoda</taxon>
        <taxon>Enoplea</taxon>
        <taxon>Dorylaimia</taxon>
        <taxon>Mermithida</taxon>
        <taxon>Mermithoidea</taxon>
        <taxon>Mermithidae</taxon>
        <taxon>Romanomermis</taxon>
    </lineage>
</organism>